<accession>G4ZCB4</accession>
<gene>
    <name evidence="4" type="ORF">PHYSODRAFT_557895</name>
</gene>
<dbReference type="InterPro" id="IPR051954">
    <property type="entry name" value="tRNA_methyltransferase_THADA"/>
</dbReference>
<dbReference type="InterPro" id="IPR019442">
    <property type="entry name" value="THADA/TRM732_DUF2428"/>
</dbReference>
<dbReference type="Pfam" id="PF25151">
    <property type="entry name" value="TPR_Trm732_C"/>
    <property type="match status" value="1"/>
</dbReference>
<dbReference type="GO" id="GO:0005829">
    <property type="term" value="C:cytosol"/>
    <property type="evidence" value="ECO:0007669"/>
    <property type="project" value="TreeGrafter"/>
</dbReference>
<evidence type="ECO:0000259" key="3">
    <source>
        <dbReference type="PROSITE" id="PS50206"/>
    </source>
</evidence>
<keyword evidence="5" id="KW-1185">Reference proteome</keyword>
<dbReference type="OMA" id="KHCENPI"/>
<protein>
    <recommendedName>
        <fullName evidence="3">Rhodanese domain-containing protein</fullName>
    </recommendedName>
</protein>
<dbReference type="GO" id="GO:0030488">
    <property type="term" value="P:tRNA methylation"/>
    <property type="evidence" value="ECO:0007669"/>
    <property type="project" value="TreeGrafter"/>
</dbReference>
<dbReference type="InterPro" id="IPR056842">
    <property type="entry name" value="THADA-like_TPR_C"/>
</dbReference>
<dbReference type="Proteomes" id="UP000002640">
    <property type="component" value="Unassembled WGS sequence"/>
</dbReference>
<evidence type="ECO:0000313" key="5">
    <source>
        <dbReference type="Proteomes" id="UP000002640"/>
    </source>
</evidence>
<evidence type="ECO:0000313" key="4">
    <source>
        <dbReference type="EMBL" id="EGZ22142.1"/>
    </source>
</evidence>
<dbReference type="KEGG" id="psoj:PHYSODRAFT_557895"/>
<dbReference type="PANTHER" id="PTHR14387">
    <property type="entry name" value="THADA/DEATH RECEPTOR INTERACTING PROTEIN"/>
    <property type="match status" value="1"/>
</dbReference>
<dbReference type="STRING" id="1094619.G4ZCB4"/>
<dbReference type="EMBL" id="JH159153">
    <property type="protein sequence ID" value="EGZ22142.1"/>
    <property type="molecule type" value="Genomic_DNA"/>
</dbReference>
<dbReference type="InterPro" id="IPR001763">
    <property type="entry name" value="Rhodanese-like_dom"/>
</dbReference>
<feature type="domain" description="Rhodanese" evidence="3">
    <location>
        <begin position="496"/>
        <end position="516"/>
    </location>
</feature>
<dbReference type="InParanoid" id="G4ZCB4"/>
<dbReference type="PANTHER" id="PTHR14387:SF0">
    <property type="entry name" value="DUF2428 DOMAIN-CONTAINING PROTEIN"/>
    <property type="match status" value="1"/>
</dbReference>
<evidence type="ECO:0000256" key="1">
    <source>
        <dbReference type="ARBA" id="ARBA00010409"/>
    </source>
</evidence>
<dbReference type="InterPro" id="IPR056843">
    <property type="entry name" value="THADA-like_TPR"/>
</dbReference>
<proteinExistence type="inferred from homology"/>
<dbReference type="PROSITE" id="PS50206">
    <property type="entry name" value="RHODANESE_3"/>
    <property type="match status" value="1"/>
</dbReference>
<name>G4ZCB4_PHYSP</name>
<dbReference type="Pfam" id="PF10350">
    <property type="entry name" value="DUF2428"/>
    <property type="match status" value="1"/>
</dbReference>
<dbReference type="Pfam" id="PF25150">
    <property type="entry name" value="TPR_Trm732"/>
    <property type="match status" value="1"/>
</dbReference>
<sequence>MVRKKRKGVIKEAQAEGAAAPRGVELRRVMEEVPADAALPAALGAGSLAQWYAALCEAHGSLYEQLKRLQLFRSQCKTLQDADVQLKAAIWRLVFRLSVAPRAQPLRKNLGLILDVLAQGGSDARVQGLRVVAAEELRAFLSALWAEAEQETPEQRVQLLDRMLHLVESPFLARALVENPVDGARSGDAQHLLQFVASCAEQLEALGAPIVEYHEANQGQEEQEQEEAAAASTNVVLLASERCGHALKSVIVLATMKEVLDRRLLQCRGDGLEQLVEAFLRIVKHCVLLLQTNVVHKDLLTQAGLAYCLVLRLLLQLSVHSSGESSTLATKLLLQTAYPELKVISVDDCDNAQVRAHIEKDVESFGDLSRLAVCRGLLNSLANEELALPAKNLGLDEEQKSEQSALDAIFTGVQQFCDQEAYNTRLFAFQVLEAFLRRAVTILQKQKEPAANGEERPAVLAVETLTNLTTAVLLNWEHPSKKVNQFMAAVFAHIVNYFVLSGGFQEWSDAILPRLVELPPTSRAKYGSLTLLVAEAGAKPVLQASPALLSSLLSAVGQKDYAAPAAANLFAQILDDLSQGGDKKSGKKSTSKPDDESMTAWRLLWLPDVVGVLLSRDANLRSRVAMYVIPLLLKKDPDCVPVLIKRLHEEATKEHIAGEAADVALWAELEVLKFARKKMAPEKLVGMSMNEIERGLRHAKVETRGTAFDALCASLKSTSMPTDDELRLVKYYLVVNGKEIGPAGRMNTLIGLKTVLIRIKETLRLASKNQTKPNPTASARDDYAAAVAFKQWVELFVVTSVYPGALPQRLTLGLEVLLLYVQLFGFGNDEAPTEKPARSLLLTGQMVTTLLNMLISAWDSIRSLAFTVLDLYPDELPGYSTREELRTLVDWAVGLCGSPRQRESDAGAMFIRLLFQKCSGSIQRFGLTFQRDSERGRDVVIDASSKSPEVAFVLQLTQVILSRVEALSPAEIRRGESPLVHGFLLSLHYVLENVAFDKLSDSEAAEWPHAMTQIFTAIHQSMRASLAVVGDATSGAGDEELSASFAGVVGEVSAVAKTSNSALRVDCRGHLIVENGEGGLDGEEDDGNAEQRAVVGSWLAARECGAILELLMRRVPLPSSNAAPGSVSYFTVEMAQRGGETLLNSLFELKHKGAVATAYQAFEGVCRAFLAHGEQNAELGGLPARWADRLLERLERSEQHFILRRSSGFAFSFVAILRAEPRNSAAVILPKVMSTLLRLAGEDTDAAEKRDTHQEHHSLWRARVHALNILKLICQDGVLAEDVARYIVDMLELAVRGFDCGSWAVRNSSMMLFAATTQRAIGDKRIADGGTRQQVSIDDVFSRFQQLRGFLARELSRLLASDSKPSGTLGGAAPPGLYPLLLFLSRLRPGDEDDQRVADAPASPCDGSGLASFVPLAMKCASQPTMAIRHMAAKVVASIVSDADAATVLSMLCEKLPQGVRSSKDPKGVSHNYVHGVLAQIRHLMTKYLFVGDTQRKSTPISKEAQAEFFEVVVTKLLPSTMWLWTGKDAQSINAVIRAELVATVDVVLRFYKEDASVALSGATKEALAETVKALQAEVEQQLLQRCDSDRVAAVLLSTRPGMYVLDRALVSIWFSLWTMPASGQQLHELVRKMLVCNAVQIRKKAIKKFANKLVVAELTTDAVAELQTILIGQFLVETHPKVRARQLQLLVRCQLRQPIADAHPQRQQLQTQLANTLNISADTQVLAPTLELLALLVYHKSASAASPDTALYQTLSQEIEQRSDENQPLILREAAASSLHHSGLLLLHKKEGSVASSANLALGGWMSALRLLQDDDVRVRAVARHAVQEALAKAEDGIASSPRGSLSDATVLPLAVEYIASSFARTGHGAASLSKVLFELVDAPSVLAAYAGAAGAKAQDWDDLYRRIFESESSNYFAERDVLAQNIVFSLLARSVKDDGESMHLLRQQVLTAVASALTTLNQEARREEGSQWLGGITYYSDVFAPLLGLLAAGVAILTSASSPPGAELQPLASQVRELAQDACAIHTNDDATHPLVLRALDLLANKDRESSKQAGAEPVTELLYLTPHWTSLGGSKGD</sequence>
<reference evidence="4 5" key="1">
    <citation type="journal article" date="2006" name="Science">
        <title>Phytophthora genome sequences uncover evolutionary origins and mechanisms of pathogenesis.</title>
        <authorList>
            <person name="Tyler B.M."/>
            <person name="Tripathy S."/>
            <person name="Zhang X."/>
            <person name="Dehal P."/>
            <person name="Jiang R.H."/>
            <person name="Aerts A."/>
            <person name="Arredondo F.D."/>
            <person name="Baxter L."/>
            <person name="Bensasson D."/>
            <person name="Beynon J.L."/>
            <person name="Chapman J."/>
            <person name="Damasceno C.M."/>
            <person name="Dorrance A.E."/>
            <person name="Dou D."/>
            <person name="Dickerman A.W."/>
            <person name="Dubchak I.L."/>
            <person name="Garbelotto M."/>
            <person name="Gijzen M."/>
            <person name="Gordon S.G."/>
            <person name="Govers F."/>
            <person name="Grunwald N.J."/>
            <person name="Huang W."/>
            <person name="Ivors K.L."/>
            <person name="Jones R.W."/>
            <person name="Kamoun S."/>
            <person name="Krampis K."/>
            <person name="Lamour K.H."/>
            <person name="Lee M.K."/>
            <person name="McDonald W.H."/>
            <person name="Medina M."/>
            <person name="Meijer H.J."/>
            <person name="Nordberg E.K."/>
            <person name="Maclean D.J."/>
            <person name="Ospina-Giraldo M.D."/>
            <person name="Morris P.F."/>
            <person name="Phuntumart V."/>
            <person name="Putnam N.H."/>
            <person name="Rash S."/>
            <person name="Rose J.K."/>
            <person name="Sakihama Y."/>
            <person name="Salamov A.A."/>
            <person name="Savidor A."/>
            <person name="Scheuring C.F."/>
            <person name="Smith B.M."/>
            <person name="Sobral B.W."/>
            <person name="Terry A."/>
            <person name="Torto-Alalibo T.A."/>
            <person name="Win J."/>
            <person name="Xu Z."/>
            <person name="Zhang H."/>
            <person name="Grigoriev I.V."/>
            <person name="Rokhsar D.S."/>
            <person name="Boore J.L."/>
        </authorList>
    </citation>
    <scope>NUCLEOTIDE SEQUENCE [LARGE SCALE GENOMIC DNA]</scope>
    <source>
        <strain evidence="4 5">P6497</strain>
    </source>
</reference>
<dbReference type="SUPFAM" id="SSF48371">
    <property type="entry name" value="ARM repeat"/>
    <property type="match status" value="2"/>
</dbReference>
<dbReference type="RefSeq" id="XP_009524859.1">
    <property type="nucleotide sequence ID" value="XM_009526564.1"/>
</dbReference>
<dbReference type="InterPro" id="IPR016024">
    <property type="entry name" value="ARM-type_fold"/>
</dbReference>
<dbReference type="GeneID" id="20663288"/>
<organism evidence="4 5">
    <name type="scientific">Phytophthora sojae (strain P6497)</name>
    <name type="common">Soybean stem and root rot agent</name>
    <name type="synonym">Phytophthora megasperma f. sp. glycines</name>
    <dbReference type="NCBI Taxonomy" id="1094619"/>
    <lineage>
        <taxon>Eukaryota</taxon>
        <taxon>Sar</taxon>
        <taxon>Stramenopiles</taxon>
        <taxon>Oomycota</taxon>
        <taxon>Peronosporomycetes</taxon>
        <taxon>Peronosporales</taxon>
        <taxon>Peronosporaceae</taxon>
        <taxon>Phytophthora</taxon>
    </lineage>
</organism>
<comment type="similarity">
    <text evidence="1">Belongs to the THADA family.</text>
</comment>
<evidence type="ECO:0000256" key="2">
    <source>
        <dbReference type="ARBA" id="ARBA00022694"/>
    </source>
</evidence>
<keyword evidence="2" id="KW-0819">tRNA processing</keyword>